<sequence>MYQLVAKKKRTGVELLDSTLSKWREIIPDTPVEKTAADVRDGTPGKHTKEDFMMKFIHKTRPKASVDMSEKCEDDRDHPTSTEQTNAKQADKKVYHKRKSSSSIWSSDNIPEIKISESNPSDVEESDEPESHPRKPFQTGSTDTVIEINEPRDKFQLDSPRKFKARRSPNGRNGEQVENGEHAKRNDTNGGDKRHKKRKKVDSDGNEMEDSQRTPIKEGRPHDAGTVEDVKRYAHPADGRKHRLKKLSKENLDKLQVQIELEDEKHLPGTRRKPTESSSDVDEVDERSGHRRRHKDVTSSLQKADSLEVEMYRNLSREFISPKRKQLLKQLKYKNRRYQIYCDDVTVSRSLENDYDQLGAPRQDEKKSKSLNHLLEHR</sequence>
<feature type="region of interest" description="Disordered" evidence="1">
    <location>
        <begin position="355"/>
        <end position="378"/>
    </location>
</feature>
<keyword evidence="2" id="KW-1185">Reference proteome</keyword>
<dbReference type="Proteomes" id="UP000079169">
    <property type="component" value="Unplaced"/>
</dbReference>
<gene>
    <name evidence="3" type="primary">LOC103520048</name>
</gene>
<evidence type="ECO:0000313" key="2">
    <source>
        <dbReference type="Proteomes" id="UP000079169"/>
    </source>
</evidence>
<feature type="compositionally biased region" description="Basic and acidic residues" evidence="1">
    <location>
        <begin position="179"/>
        <end position="192"/>
    </location>
</feature>
<protein>
    <submittedName>
        <fullName evidence="3">Uncharacterized protein LOC103520048 isoform X4</fullName>
    </submittedName>
</protein>
<dbReference type="PaxDb" id="121845-A0A1S3DJS3"/>
<feature type="compositionally biased region" description="Basic and acidic residues" evidence="1">
    <location>
        <begin position="149"/>
        <end position="161"/>
    </location>
</feature>
<feature type="compositionally biased region" description="Basic and acidic residues" evidence="1">
    <location>
        <begin position="362"/>
        <end position="378"/>
    </location>
</feature>
<feature type="compositionally biased region" description="Basic and acidic residues" evidence="1">
    <location>
        <begin position="210"/>
        <end position="239"/>
    </location>
</feature>
<evidence type="ECO:0000256" key="1">
    <source>
        <dbReference type="SAM" id="MobiDB-lite"/>
    </source>
</evidence>
<feature type="compositionally biased region" description="Basic and acidic residues" evidence="1">
    <location>
        <begin position="68"/>
        <end position="80"/>
    </location>
</feature>
<dbReference type="KEGG" id="dci:103520048"/>
<dbReference type="GeneID" id="103520048"/>
<organism evidence="2 3">
    <name type="scientific">Diaphorina citri</name>
    <name type="common">Asian citrus psyllid</name>
    <dbReference type="NCBI Taxonomy" id="121845"/>
    <lineage>
        <taxon>Eukaryota</taxon>
        <taxon>Metazoa</taxon>
        <taxon>Ecdysozoa</taxon>
        <taxon>Arthropoda</taxon>
        <taxon>Hexapoda</taxon>
        <taxon>Insecta</taxon>
        <taxon>Pterygota</taxon>
        <taxon>Neoptera</taxon>
        <taxon>Paraneoptera</taxon>
        <taxon>Hemiptera</taxon>
        <taxon>Sternorrhyncha</taxon>
        <taxon>Psylloidea</taxon>
        <taxon>Psyllidae</taxon>
        <taxon>Diaphorininae</taxon>
        <taxon>Diaphorina</taxon>
    </lineage>
</organism>
<name>A0A1S3DJS3_DIACI</name>
<evidence type="ECO:0000313" key="3">
    <source>
        <dbReference type="RefSeq" id="XP_008483364.1"/>
    </source>
</evidence>
<dbReference type="AlphaFoldDB" id="A0A1S3DJS3"/>
<proteinExistence type="predicted"/>
<accession>A0A1S3DJS3</accession>
<feature type="region of interest" description="Disordered" evidence="1">
    <location>
        <begin position="58"/>
        <end position="304"/>
    </location>
</feature>
<reference evidence="3" key="1">
    <citation type="submission" date="2025-08" db="UniProtKB">
        <authorList>
            <consortium name="RefSeq"/>
        </authorList>
    </citation>
    <scope>IDENTIFICATION</scope>
</reference>
<dbReference type="RefSeq" id="XP_008483364.1">
    <property type="nucleotide sequence ID" value="XM_008485142.3"/>
</dbReference>